<dbReference type="Proteomes" id="UP000182486">
    <property type="component" value="Unassembled WGS sequence"/>
</dbReference>
<name>A0A1K0FR19_9ACTN</name>
<accession>A0A1K0FR19</accession>
<evidence type="ECO:0000313" key="2">
    <source>
        <dbReference type="EMBL" id="OJF15128.1"/>
    </source>
</evidence>
<feature type="transmembrane region" description="Helical" evidence="1">
    <location>
        <begin position="94"/>
        <end position="113"/>
    </location>
</feature>
<evidence type="ECO:0000256" key="1">
    <source>
        <dbReference type="SAM" id="Phobius"/>
    </source>
</evidence>
<dbReference type="AlphaFoldDB" id="A0A1K0FR19"/>
<evidence type="ECO:0000313" key="3">
    <source>
        <dbReference type="Proteomes" id="UP000182486"/>
    </source>
</evidence>
<dbReference type="RefSeq" id="WP_071803778.1">
    <property type="nucleotide sequence ID" value="NZ_MEIA01000068.1"/>
</dbReference>
<protein>
    <recommendedName>
        <fullName evidence="4">DUF2784 domain-containing protein</fullName>
    </recommendedName>
</protein>
<feature type="transmembrane region" description="Helical" evidence="1">
    <location>
        <begin position="41"/>
        <end position="60"/>
    </location>
</feature>
<keyword evidence="1" id="KW-0812">Transmembrane</keyword>
<evidence type="ECO:0008006" key="4">
    <source>
        <dbReference type="Google" id="ProtNLM"/>
    </source>
</evidence>
<organism evidence="2 3">
    <name type="scientific">Couchioplanes caeruleus subsp. caeruleus</name>
    <dbReference type="NCBI Taxonomy" id="56427"/>
    <lineage>
        <taxon>Bacteria</taxon>
        <taxon>Bacillati</taxon>
        <taxon>Actinomycetota</taxon>
        <taxon>Actinomycetes</taxon>
        <taxon>Micromonosporales</taxon>
        <taxon>Micromonosporaceae</taxon>
        <taxon>Couchioplanes</taxon>
    </lineage>
</organism>
<dbReference type="EMBL" id="MEIA01000068">
    <property type="protein sequence ID" value="OJF15128.1"/>
    <property type="molecule type" value="Genomic_DNA"/>
</dbReference>
<reference evidence="2 3" key="1">
    <citation type="submission" date="2016-09" db="EMBL/GenBank/DDBJ databases">
        <title>Couchioplanes caeruleus draft genome sequence.</title>
        <authorList>
            <person name="Sheehan J."/>
            <person name="Caffrey P."/>
        </authorList>
    </citation>
    <scope>NUCLEOTIDE SEQUENCE [LARGE SCALE GENOMIC DNA]</scope>
    <source>
        <strain evidence="2 3">DSM 43634</strain>
    </source>
</reference>
<gene>
    <name evidence="2" type="ORF">BG844_06250</name>
</gene>
<keyword evidence="3" id="KW-1185">Reference proteome</keyword>
<keyword evidence="1" id="KW-0472">Membrane</keyword>
<keyword evidence="1" id="KW-1133">Transmembrane helix</keyword>
<dbReference type="InterPro" id="IPR021218">
    <property type="entry name" value="DUF2784"/>
</dbReference>
<dbReference type="Pfam" id="PF10861">
    <property type="entry name" value="DUF2784"/>
    <property type="match status" value="1"/>
</dbReference>
<comment type="caution">
    <text evidence="2">The sequence shown here is derived from an EMBL/GenBank/DDBJ whole genome shotgun (WGS) entry which is preliminary data.</text>
</comment>
<sequence>MGYSLLIVAAVSAHYAFLAFGVLGGFLAWRWPRLIWTQVAAALWLLIIVLTNLYCPLTWLEDRARERLGEPPLEGGFLDNHVAGIFYPSGYERVAQIVVAVLVLTSWTGFWLLQRRNRLRQLDARGDAADHHLV</sequence>
<proteinExistence type="predicted"/>
<feature type="transmembrane region" description="Helical" evidence="1">
    <location>
        <begin position="6"/>
        <end position="29"/>
    </location>
</feature>